<evidence type="ECO:0000256" key="1">
    <source>
        <dbReference type="SAM" id="MobiDB-lite"/>
    </source>
</evidence>
<dbReference type="PROSITE" id="PS51257">
    <property type="entry name" value="PROKAR_LIPOPROTEIN"/>
    <property type="match status" value="1"/>
</dbReference>
<name>A0A6J4SZ97_9ACTN</name>
<dbReference type="EMBL" id="CADCVU010000152">
    <property type="protein sequence ID" value="CAA9509029.1"/>
    <property type="molecule type" value="Genomic_DNA"/>
</dbReference>
<dbReference type="AlphaFoldDB" id="A0A6J4SZ97"/>
<organism evidence="2">
    <name type="scientific">uncultured Solirubrobacterales bacterium</name>
    <dbReference type="NCBI Taxonomy" id="768556"/>
    <lineage>
        <taxon>Bacteria</taxon>
        <taxon>Bacillati</taxon>
        <taxon>Actinomycetota</taxon>
        <taxon>Thermoleophilia</taxon>
        <taxon>Solirubrobacterales</taxon>
        <taxon>environmental samples</taxon>
    </lineage>
</organism>
<protein>
    <submittedName>
        <fullName evidence="2">Uncharacterized protein</fullName>
    </submittedName>
</protein>
<evidence type="ECO:0000313" key="2">
    <source>
        <dbReference type="EMBL" id="CAA9509029.1"/>
    </source>
</evidence>
<reference evidence="2" key="1">
    <citation type="submission" date="2020-02" db="EMBL/GenBank/DDBJ databases">
        <authorList>
            <person name="Meier V. D."/>
        </authorList>
    </citation>
    <scope>NUCLEOTIDE SEQUENCE</scope>
    <source>
        <strain evidence="2">AVDCRST_MAG45</strain>
    </source>
</reference>
<proteinExistence type="predicted"/>
<sequence>MAANDMRRSRPLWWPVVVAGLALVAACGGEPSEEQREPAPRPAAAAPQQDSATPESGGQGGPRDRFSLRAGQLCSRFYADAAPLQAQLQSLGPRVQSDRGARDRAGEIIDRIQAGSRAFLRRIRSTPPPSSPRARQDKTRLLASIETFVGLQRDNLDVVEDLLARPDRVSAADQRRVRELRSQLGAELVEQQALLRRLDVPECLPS</sequence>
<accession>A0A6J4SZ97</accession>
<feature type="region of interest" description="Disordered" evidence="1">
    <location>
        <begin position="28"/>
        <end position="66"/>
    </location>
</feature>
<gene>
    <name evidence="2" type="ORF">AVDCRST_MAG45-1781</name>
</gene>